<name>R3WSX5_9ENTE</name>
<evidence type="ECO:0000256" key="1">
    <source>
        <dbReference type="ARBA" id="ARBA00022729"/>
    </source>
</evidence>
<dbReference type="InterPro" id="IPR029050">
    <property type="entry name" value="Immunoprotect_excell_Ig-like"/>
</dbReference>
<keyword evidence="1" id="KW-0732">Signal</keyword>
<evidence type="ECO:0000313" key="3">
    <source>
        <dbReference type="EMBL" id="EOL50477.1"/>
    </source>
</evidence>
<accession>R3WSX5</accession>
<gene>
    <name evidence="3" type="ORF">UC7_00470</name>
</gene>
<dbReference type="EMBL" id="AJAU01000005">
    <property type="protein sequence ID" value="EOL50477.1"/>
    <property type="molecule type" value="Genomic_DNA"/>
</dbReference>
<dbReference type="Gene3D" id="2.60.40.1240">
    <property type="match status" value="1"/>
</dbReference>
<dbReference type="OrthoDB" id="2179640at2"/>
<evidence type="ECO:0000259" key="2">
    <source>
        <dbReference type="Pfam" id="PF16729"/>
    </source>
</evidence>
<dbReference type="PROSITE" id="PS51257">
    <property type="entry name" value="PROKAR_LIPOPROTEIN"/>
    <property type="match status" value="1"/>
</dbReference>
<dbReference type="Pfam" id="PF16729">
    <property type="entry name" value="DUF5067"/>
    <property type="match status" value="1"/>
</dbReference>
<proteinExistence type="predicted"/>
<reference evidence="3 4" key="1">
    <citation type="submission" date="2013-02" db="EMBL/GenBank/DDBJ databases">
        <title>The Genome Sequence of Enterococcus caccae BAA-1240.</title>
        <authorList>
            <consortium name="The Broad Institute Genome Sequencing Platform"/>
            <consortium name="The Broad Institute Genome Sequencing Center for Infectious Disease"/>
            <person name="Earl A.M."/>
            <person name="Gilmore M.S."/>
            <person name="Lebreton F."/>
            <person name="Walker B."/>
            <person name="Young S.K."/>
            <person name="Zeng Q."/>
            <person name="Gargeya S."/>
            <person name="Fitzgerald M."/>
            <person name="Haas B."/>
            <person name="Abouelleil A."/>
            <person name="Alvarado L."/>
            <person name="Arachchi H.M."/>
            <person name="Berlin A.M."/>
            <person name="Chapman S.B."/>
            <person name="Dewar J."/>
            <person name="Goldberg J."/>
            <person name="Griggs A."/>
            <person name="Gujja S."/>
            <person name="Hansen M."/>
            <person name="Howarth C."/>
            <person name="Imamovic A."/>
            <person name="Larimer J."/>
            <person name="McCowan C."/>
            <person name="Murphy C."/>
            <person name="Neiman D."/>
            <person name="Pearson M."/>
            <person name="Priest M."/>
            <person name="Roberts A."/>
            <person name="Saif S."/>
            <person name="Shea T."/>
            <person name="Sisk P."/>
            <person name="Sykes S."/>
            <person name="Wortman J."/>
            <person name="Nusbaum C."/>
            <person name="Birren B."/>
        </authorList>
    </citation>
    <scope>NUCLEOTIDE SEQUENCE [LARGE SCALE GENOMIC DNA]</scope>
    <source>
        <strain evidence="3 4">ATCC BAA-1240</strain>
    </source>
</reference>
<protein>
    <recommendedName>
        <fullName evidence="2">DUF5067 domain-containing protein</fullName>
    </recommendedName>
</protein>
<sequence length="324" mass="37045">MKKFFHVICLLGLSIFLLIGCTQKLAKNKQQIEDKGISYEFQLPAGWETSKAGYNEYGLQAAFNAEDKKSNSYVFISSVPVKDVPQKDFGKQTREKLKKRYHYKDIEGIYMKKITVNKAPAYKYTLNTTYKEKSVWAHLYYIWTKHGFVQLTYYSADDNSYKKRSKIIDESVATFKETGFDEGAAEVAKNEQREEEGDVISIINHDIKMETTGVRQVTGENQKKLLAIRYTFTNLMDTPIQPVVWNDYVTAKQNGNILSIGKLSADSNLLDLKELINNQSKEVKRGEAIETTVLYELKDMSNIELSFSQDAFPGEKAVEVVIPQ</sequence>
<evidence type="ECO:0000313" key="4">
    <source>
        <dbReference type="Proteomes" id="UP000013840"/>
    </source>
</evidence>
<dbReference type="RefSeq" id="WP_010770653.1">
    <property type="nucleotide sequence ID" value="NZ_KB946332.1"/>
</dbReference>
<dbReference type="eggNOG" id="ENOG5032GQ3">
    <property type="taxonomic scope" value="Bacteria"/>
</dbReference>
<dbReference type="STRING" id="317735.RU98_GL000859"/>
<organism evidence="3 4">
    <name type="scientific">Enterococcus caccae ATCC BAA-1240</name>
    <dbReference type="NCBI Taxonomy" id="1158612"/>
    <lineage>
        <taxon>Bacteria</taxon>
        <taxon>Bacillati</taxon>
        <taxon>Bacillota</taxon>
        <taxon>Bacilli</taxon>
        <taxon>Lactobacillales</taxon>
        <taxon>Enterococcaceae</taxon>
        <taxon>Enterococcus</taxon>
    </lineage>
</organism>
<dbReference type="AlphaFoldDB" id="R3WSX5"/>
<comment type="caution">
    <text evidence="3">The sequence shown here is derived from an EMBL/GenBank/DDBJ whole genome shotgun (WGS) entry which is preliminary data.</text>
</comment>
<feature type="domain" description="DUF5067" evidence="2">
    <location>
        <begin position="189"/>
        <end position="308"/>
    </location>
</feature>
<dbReference type="Gene3D" id="3.40.1000.10">
    <property type="entry name" value="Mog1/PsbP, alpha/beta/alpha sandwich"/>
    <property type="match status" value="1"/>
</dbReference>
<keyword evidence="4" id="KW-1185">Reference proteome</keyword>
<dbReference type="InterPro" id="IPR031989">
    <property type="entry name" value="DUF5067"/>
</dbReference>
<dbReference type="Proteomes" id="UP000013840">
    <property type="component" value="Unassembled WGS sequence"/>
</dbReference>
<dbReference type="PATRIC" id="fig|1158612.3.peg.475"/>